<dbReference type="Proteomes" id="UP001152888">
    <property type="component" value="Unassembled WGS sequence"/>
</dbReference>
<feature type="region of interest" description="Disordered" evidence="1">
    <location>
        <begin position="40"/>
        <end position="70"/>
    </location>
</feature>
<gene>
    <name evidence="2" type="ORF">ACAOBT_LOCUS8889</name>
</gene>
<dbReference type="AlphaFoldDB" id="A0A9P0KD92"/>
<dbReference type="EMBL" id="CAKOFQ010006774">
    <property type="protein sequence ID" value="CAH1970380.1"/>
    <property type="molecule type" value="Genomic_DNA"/>
</dbReference>
<organism evidence="2 3">
    <name type="scientific">Acanthoscelides obtectus</name>
    <name type="common">Bean weevil</name>
    <name type="synonym">Bruchus obtectus</name>
    <dbReference type="NCBI Taxonomy" id="200917"/>
    <lineage>
        <taxon>Eukaryota</taxon>
        <taxon>Metazoa</taxon>
        <taxon>Ecdysozoa</taxon>
        <taxon>Arthropoda</taxon>
        <taxon>Hexapoda</taxon>
        <taxon>Insecta</taxon>
        <taxon>Pterygota</taxon>
        <taxon>Neoptera</taxon>
        <taxon>Endopterygota</taxon>
        <taxon>Coleoptera</taxon>
        <taxon>Polyphaga</taxon>
        <taxon>Cucujiformia</taxon>
        <taxon>Chrysomeloidea</taxon>
        <taxon>Chrysomelidae</taxon>
        <taxon>Bruchinae</taxon>
        <taxon>Bruchini</taxon>
        <taxon>Acanthoscelides</taxon>
    </lineage>
</organism>
<evidence type="ECO:0000256" key="1">
    <source>
        <dbReference type="SAM" id="MobiDB-lite"/>
    </source>
</evidence>
<evidence type="ECO:0000313" key="3">
    <source>
        <dbReference type="Proteomes" id="UP001152888"/>
    </source>
</evidence>
<reference evidence="2" key="1">
    <citation type="submission" date="2022-03" db="EMBL/GenBank/DDBJ databases">
        <authorList>
            <person name="Sayadi A."/>
        </authorList>
    </citation>
    <scope>NUCLEOTIDE SEQUENCE</scope>
</reference>
<evidence type="ECO:0000313" key="2">
    <source>
        <dbReference type="EMBL" id="CAH1970380.1"/>
    </source>
</evidence>
<name>A0A9P0KD92_ACAOB</name>
<accession>A0A9P0KD92</accession>
<keyword evidence="3" id="KW-1185">Reference proteome</keyword>
<proteinExistence type="predicted"/>
<sequence length="70" mass="8329">MSQRAAATRTWMIHRVKTRKMTSCWILLRIRSKMKQMEMQNVRTNTHHSKPQDGIPNASDKMRTPLHKKL</sequence>
<protein>
    <submittedName>
        <fullName evidence="2">Uncharacterized protein</fullName>
    </submittedName>
</protein>
<comment type="caution">
    <text evidence="2">The sequence shown here is derived from an EMBL/GenBank/DDBJ whole genome shotgun (WGS) entry which is preliminary data.</text>
</comment>